<keyword evidence="1" id="KW-1133">Transmembrane helix</keyword>
<accession>A0A0E1XA16</accession>
<name>A0A0E1XA16_STAAU</name>
<sequence>MKMKERINMVESMLTFMLGPLRQITDFYMEHLLVSNSIVIAGYFATGIFKKKKVVN</sequence>
<keyword evidence="1" id="KW-0812">Transmembrane</keyword>
<dbReference type="AlphaFoldDB" id="A0A0E1XA16"/>
<protein>
    <submittedName>
        <fullName evidence="2">Uncharacterized protein</fullName>
    </submittedName>
</protein>
<dbReference type="Proteomes" id="UP000003455">
    <property type="component" value="Chromosome"/>
</dbReference>
<dbReference type="EMBL" id="ACJA02000001">
    <property type="protein sequence ID" value="EFH96234.1"/>
    <property type="molecule type" value="Genomic_DNA"/>
</dbReference>
<proteinExistence type="predicted"/>
<feature type="transmembrane region" description="Helical" evidence="1">
    <location>
        <begin position="31"/>
        <end position="49"/>
    </location>
</feature>
<organism evidence="2">
    <name type="scientific">Staphylococcus aureus subsp. aureus MN8</name>
    <dbReference type="NCBI Taxonomy" id="548470"/>
    <lineage>
        <taxon>Bacteria</taxon>
        <taxon>Bacillati</taxon>
        <taxon>Bacillota</taxon>
        <taxon>Bacilli</taxon>
        <taxon>Bacillales</taxon>
        <taxon>Staphylococcaceae</taxon>
        <taxon>Staphylococcus</taxon>
    </lineage>
</organism>
<comment type="caution">
    <text evidence="2">The sequence shown here is derived from an EMBL/GenBank/DDBJ whole genome shotgun (WGS) entry which is preliminary data.</text>
</comment>
<keyword evidence="1" id="KW-0472">Membrane</keyword>
<dbReference type="HOGENOM" id="CLU_214198_0_0_9"/>
<gene>
    <name evidence="2" type="ORF">HMPREF0769_10236</name>
</gene>
<evidence type="ECO:0000256" key="1">
    <source>
        <dbReference type="SAM" id="Phobius"/>
    </source>
</evidence>
<evidence type="ECO:0000313" key="2">
    <source>
        <dbReference type="EMBL" id="EFH96234.1"/>
    </source>
</evidence>
<reference evidence="2" key="1">
    <citation type="submission" date="2010-05" db="EMBL/GenBank/DDBJ databases">
        <authorList>
            <person name="Muzny D."/>
            <person name="Qin X."/>
            <person name="Buhay C."/>
            <person name="Dugan-Rocha S."/>
            <person name="Ding Y."/>
            <person name="Chen G."/>
            <person name="Hawes A."/>
            <person name="Holder M."/>
            <person name="Jhangiani S."/>
            <person name="Johnson A."/>
            <person name="Khan Z."/>
            <person name="Li Z."/>
            <person name="Liu W."/>
            <person name="Liu X."/>
            <person name="Perez L."/>
            <person name="Shen H."/>
            <person name="Wang Q."/>
            <person name="Watt J."/>
            <person name="Xi L."/>
            <person name="Xin Y."/>
            <person name="Zhou J."/>
            <person name="Deng J."/>
            <person name="Jiang H."/>
            <person name="Liu Y."/>
            <person name="Qu J."/>
            <person name="Song X.-Z."/>
            <person name="Zhang L."/>
            <person name="Villasana D."/>
            <person name="Johnson A."/>
            <person name="Liu J."/>
            <person name="Liyanage D."/>
            <person name="Lorensuhewa L."/>
            <person name="Robinson T."/>
            <person name="Song A."/>
            <person name="Song B.-B."/>
            <person name="Dinh H."/>
            <person name="Thornton R."/>
            <person name="Coyle M."/>
            <person name="Francisco L."/>
            <person name="Jackson L."/>
            <person name="Javaid M."/>
            <person name="Korchina V."/>
            <person name="Kovar C."/>
            <person name="Mata R."/>
            <person name="Mathew T."/>
            <person name="Ngo R."/>
            <person name="Nguyen L."/>
            <person name="Nguyen N."/>
            <person name="Okwuonu G."/>
            <person name="Ongeri F."/>
            <person name="Pham C."/>
            <person name="Simmons D."/>
            <person name="Wilczek-Boney K."/>
            <person name="Hale W."/>
            <person name="Jakkamsetti A."/>
            <person name="Pham P."/>
            <person name="Ruth R."/>
            <person name="San Lucas F."/>
            <person name="Warren J."/>
            <person name="Zhang J."/>
            <person name="Zhao Z."/>
            <person name="Zhou C."/>
            <person name="Zhu D."/>
            <person name="Lee S."/>
            <person name="Bess C."/>
            <person name="Blankenburg K."/>
            <person name="Forbes L."/>
            <person name="Fu Q."/>
            <person name="Gubbala S."/>
            <person name="Hirani K."/>
            <person name="Jayaseelan J.C."/>
            <person name="Lara F."/>
            <person name="Munidasa M."/>
            <person name="Palculict T."/>
            <person name="Patil S."/>
            <person name="Pu L.-L."/>
            <person name="Saada N."/>
            <person name="Tang L."/>
            <person name="Weissenberger G."/>
            <person name="Zhu Y."/>
            <person name="Hemphill L."/>
            <person name="Shang Y."/>
            <person name="Youmans B."/>
            <person name="Ayvaz T."/>
            <person name="Ross M."/>
            <person name="Santibanez J."/>
            <person name="Aqrawi P."/>
            <person name="Gross S."/>
            <person name="Joshi V."/>
            <person name="Fowler G."/>
            <person name="Nazareth L."/>
            <person name="Reid J."/>
            <person name="Worley K."/>
            <person name="Petrosino J."/>
            <person name="Highlander S."/>
            <person name="Gibbs R."/>
        </authorList>
    </citation>
    <scope>NUCLEOTIDE SEQUENCE [LARGE SCALE GENOMIC DNA]</scope>
    <source>
        <strain evidence="2">MN8</strain>
    </source>
</reference>